<protein>
    <submittedName>
        <fullName evidence="1">Uncharacterized protein</fullName>
    </submittedName>
</protein>
<keyword evidence="2" id="KW-1185">Reference proteome</keyword>
<dbReference type="AlphaFoldDB" id="A0AAN7EA63"/>
<dbReference type="Proteomes" id="UP001324115">
    <property type="component" value="Unassembled WGS sequence"/>
</dbReference>
<proteinExistence type="predicted"/>
<evidence type="ECO:0000313" key="2">
    <source>
        <dbReference type="Proteomes" id="UP001324115"/>
    </source>
</evidence>
<comment type="caution">
    <text evidence="1">The sequence shown here is derived from an EMBL/GenBank/DDBJ whole genome shotgun (WGS) entry which is preliminary data.</text>
</comment>
<name>A0AAN7EA63_QUERU</name>
<reference evidence="1 2" key="1">
    <citation type="journal article" date="2023" name="G3 (Bethesda)">
        <title>A haplotype-resolved chromosome-scale genome for Quercus rubra L. provides insights into the genetics of adaptive traits for red oak species.</title>
        <authorList>
            <person name="Kapoor B."/>
            <person name="Jenkins J."/>
            <person name="Schmutz J."/>
            <person name="Zhebentyayeva T."/>
            <person name="Kuelheim C."/>
            <person name="Coggeshall M."/>
            <person name="Heim C."/>
            <person name="Lasky J.R."/>
            <person name="Leites L."/>
            <person name="Islam-Faridi N."/>
            <person name="Romero-Severson J."/>
            <person name="DeLeo V.L."/>
            <person name="Lucas S.M."/>
            <person name="Lazic D."/>
            <person name="Gailing O."/>
            <person name="Carlson J."/>
            <person name="Staton M."/>
        </authorList>
    </citation>
    <scope>NUCLEOTIDE SEQUENCE [LARGE SCALE GENOMIC DNA]</scope>
    <source>
        <strain evidence="1">Pseudo-F2</strain>
    </source>
</reference>
<gene>
    <name evidence="1" type="ORF">RGQ29_002910</name>
</gene>
<dbReference type="EMBL" id="JAXUIC010000010">
    <property type="protein sequence ID" value="KAK4566839.1"/>
    <property type="molecule type" value="Genomic_DNA"/>
</dbReference>
<evidence type="ECO:0000313" key="1">
    <source>
        <dbReference type="EMBL" id="KAK4566839.1"/>
    </source>
</evidence>
<accession>A0AAN7EA63</accession>
<organism evidence="1 2">
    <name type="scientific">Quercus rubra</name>
    <name type="common">Northern red oak</name>
    <name type="synonym">Quercus borealis</name>
    <dbReference type="NCBI Taxonomy" id="3512"/>
    <lineage>
        <taxon>Eukaryota</taxon>
        <taxon>Viridiplantae</taxon>
        <taxon>Streptophyta</taxon>
        <taxon>Embryophyta</taxon>
        <taxon>Tracheophyta</taxon>
        <taxon>Spermatophyta</taxon>
        <taxon>Magnoliopsida</taxon>
        <taxon>eudicotyledons</taxon>
        <taxon>Gunneridae</taxon>
        <taxon>Pentapetalae</taxon>
        <taxon>rosids</taxon>
        <taxon>fabids</taxon>
        <taxon>Fagales</taxon>
        <taxon>Fagaceae</taxon>
        <taxon>Quercus</taxon>
    </lineage>
</organism>
<sequence>MNFLSQAPYRCAIGLKILNQLVSEMNQVGCS</sequence>